<dbReference type="AlphaFoldDB" id="A0A510JEL1"/>
<organism evidence="2 3">
    <name type="scientific">Leptotrichia hofstadii</name>
    <dbReference type="NCBI Taxonomy" id="157688"/>
    <lineage>
        <taxon>Bacteria</taxon>
        <taxon>Fusobacteriati</taxon>
        <taxon>Fusobacteriota</taxon>
        <taxon>Fusobacteriia</taxon>
        <taxon>Fusobacteriales</taxon>
        <taxon>Leptotrichiaceae</taxon>
        <taxon>Leptotrichia</taxon>
    </lineage>
</organism>
<evidence type="ECO:0000256" key="1">
    <source>
        <dbReference type="SAM" id="Phobius"/>
    </source>
</evidence>
<evidence type="ECO:0000313" key="3">
    <source>
        <dbReference type="Proteomes" id="UP000321892"/>
    </source>
</evidence>
<accession>A0A510JEL1</accession>
<feature type="transmembrane region" description="Helical" evidence="1">
    <location>
        <begin position="45"/>
        <end position="65"/>
    </location>
</feature>
<dbReference type="OrthoDB" id="9915758at2"/>
<keyword evidence="1" id="KW-0472">Membrane</keyword>
<feature type="transmembrane region" description="Helical" evidence="1">
    <location>
        <begin position="6"/>
        <end position="25"/>
    </location>
</feature>
<protein>
    <submittedName>
        <fullName evidence="2">Uncharacterized protein</fullName>
    </submittedName>
</protein>
<dbReference type="Proteomes" id="UP000321892">
    <property type="component" value="Chromosome"/>
</dbReference>
<keyword evidence="1" id="KW-1133">Transmembrane helix</keyword>
<sequence>MKFLKIYLLGFAIVFAFLTTTETIAKIASYRRTGRWNSRKFEWKYVIYFSLYSFGFVVLLLHDYIENRR</sequence>
<keyword evidence="1" id="KW-0812">Transmembrane</keyword>
<name>A0A510JEL1_9FUSO</name>
<gene>
    <name evidence="2" type="ORF">JCM16775_0374</name>
</gene>
<evidence type="ECO:0000313" key="2">
    <source>
        <dbReference type="EMBL" id="BBM37684.1"/>
    </source>
</evidence>
<reference evidence="2 3" key="1">
    <citation type="submission" date="2019-07" db="EMBL/GenBank/DDBJ databases">
        <title>Complete Genome Sequence of Leptotrichia hofstadii Strain JCM16775.</title>
        <authorList>
            <person name="Watanabe S."/>
            <person name="Cui L."/>
        </authorList>
    </citation>
    <scope>NUCLEOTIDE SEQUENCE [LARGE SCALE GENOMIC DNA]</scope>
    <source>
        <strain evidence="2 3">JCM16775</strain>
    </source>
</reference>
<proteinExistence type="predicted"/>
<dbReference type="RefSeq" id="WP_026745278.1">
    <property type="nucleotide sequence ID" value="NZ_AP019823.1"/>
</dbReference>
<dbReference type="EMBL" id="AP019823">
    <property type="protein sequence ID" value="BBM37684.1"/>
    <property type="molecule type" value="Genomic_DNA"/>
</dbReference>
<dbReference type="KEGG" id="lhf:JCM16775_0374"/>
<keyword evidence="3" id="KW-1185">Reference proteome</keyword>